<organism evidence="5 6">
    <name type="scientific">Halocaridina rubra</name>
    <name type="common">Hawaiian red shrimp</name>
    <dbReference type="NCBI Taxonomy" id="373956"/>
    <lineage>
        <taxon>Eukaryota</taxon>
        <taxon>Metazoa</taxon>
        <taxon>Ecdysozoa</taxon>
        <taxon>Arthropoda</taxon>
        <taxon>Crustacea</taxon>
        <taxon>Multicrustacea</taxon>
        <taxon>Malacostraca</taxon>
        <taxon>Eumalacostraca</taxon>
        <taxon>Eucarida</taxon>
        <taxon>Decapoda</taxon>
        <taxon>Pleocyemata</taxon>
        <taxon>Caridea</taxon>
        <taxon>Atyoidea</taxon>
        <taxon>Atyidae</taxon>
        <taxon>Halocaridina</taxon>
    </lineage>
</organism>
<dbReference type="Pfam" id="PF00071">
    <property type="entry name" value="Ras"/>
    <property type="match status" value="1"/>
</dbReference>
<evidence type="ECO:0000313" key="6">
    <source>
        <dbReference type="Proteomes" id="UP001381693"/>
    </source>
</evidence>
<dbReference type="InterPro" id="IPR001806">
    <property type="entry name" value="Small_GTPase"/>
</dbReference>
<dbReference type="NCBIfam" id="TIGR00231">
    <property type="entry name" value="small_GTP"/>
    <property type="match status" value="1"/>
</dbReference>
<evidence type="ECO:0000256" key="4">
    <source>
        <dbReference type="ARBA" id="ARBA00023136"/>
    </source>
</evidence>
<reference evidence="5 6" key="1">
    <citation type="submission" date="2023-11" db="EMBL/GenBank/DDBJ databases">
        <title>Halocaridina rubra genome assembly.</title>
        <authorList>
            <person name="Smith C."/>
        </authorList>
    </citation>
    <scope>NUCLEOTIDE SEQUENCE [LARGE SCALE GENOMIC DNA]</scope>
    <source>
        <strain evidence="5">EP-1</strain>
        <tissue evidence="5">Whole</tissue>
    </source>
</reference>
<dbReference type="SMART" id="SM00175">
    <property type="entry name" value="RAB"/>
    <property type="match status" value="1"/>
</dbReference>
<keyword evidence="3" id="KW-0342">GTP-binding</keyword>
<comment type="subcellular location">
    <subcellularLocation>
        <location evidence="1">Membrane</location>
    </subcellularLocation>
</comment>
<keyword evidence="4" id="KW-0472">Membrane</keyword>
<dbReference type="InterPro" id="IPR003578">
    <property type="entry name" value="Small_GTPase_Rho"/>
</dbReference>
<name>A0AAN8X8W3_HALRR</name>
<dbReference type="Gene3D" id="3.40.50.300">
    <property type="entry name" value="P-loop containing nucleotide triphosphate hydrolases"/>
    <property type="match status" value="1"/>
</dbReference>
<evidence type="ECO:0000256" key="1">
    <source>
        <dbReference type="ARBA" id="ARBA00004370"/>
    </source>
</evidence>
<gene>
    <name evidence="5" type="primary">RHO1_1</name>
    <name evidence="5" type="ORF">SK128_019507</name>
</gene>
<dbReference type="PRINTS" id="PR00449">
    <property type="entry name" value="RASTRNSFRMNG"/>
</dbReference>
<dbReference type="GO" id="GO:0022412">
    <property type="term" value="P:cellular process involved in reproduction in multicellular organism"/>
    <property type="evidence" value="ECO:0007669"/>
    <property type="project" value="UniProtKB-ARBA"/>
</dbReference>
<dbReference type="PROSITE" id="PS51419">
    <property type="entry name" value="RAB"/>
    <property type="match status" value="1"/>
</dbReference>
<dbReference type="GO" id="GO:0001667">
    <property type="term" value="P:ameboidal-type cell migration"/>
    <property type="evidence" value="ECO:0007669"/>
    <property type="project" value="UniProtKB-ARBA"/>
</dbReference>
<dbReference type="CDD" id="cd00157">
    <property type="entry name" value="Rho"/>
    <property type="match status" value="1"/>
</dbReference>
<sequence length="279" mass="31069">MRKKGCSRGIIFYGSPYISPRVSCYGWKCALNCVKNQGQCSAPNIKISLIVGQCTWKCVKNLSSRVAQCTQNSSLFPRAEMSEEAVSLSIKMVVVGDCSVGKTSLLMNYLKGTFPKAYVPTVHETHPSCYSDGENDFHITFWDTSGDNQYSRVRCLSYSEATVFLVCFSVVQRDSLLHVTSKWLPEIRKHCGKAVPIVLLGTKTDLRTDVNVGLTRHSKKMMHVAKEEGVSLAQKEMMSAYVECSIMNFQACHEVIKMATEAAKTYQKPQSEGICCILL</sequence>
<dbReference type="GO" id="GO:0003924">
    <property type="term" value="F:GTPase activity"/>
    <property type="evidence" value="ECO:0007669"/>
    <property type="project" value="InterPro"/>
</dbReference>
<comment type="caution">
    <text evidence="5">The sequence shown here is derived from an EMBL/GenBank/DDBJ whole genome shotgun (WGS) entry which is preliminary data.</text>
</comment>
<dbReference type="InterPro" id="IPR027417">
    <property type="entry name" value="P-loop_NTPase"/>
</dbReference>
<evidence type="ECO:0000256" key="2">
    <source>
        <dbReference type="ARBA" id="ARBA00022741"/>
    </source>
</evidence>
<dbReference type="PROSITE" id="PS51420">
    <property type="entry name" value="RHO"/>
    <property type="match status" value="1"/>
</dbReference>
<dbReference type="GO" id="GO:0035006">
    <property type="term" value="P:melanization defense response"/>
    <property type="evidence" value="ECO:0007669"/>
    <property type="project" value="UniProtKB-ARBA"/>
</dbReference>
<dbReference type="SMART" id="SM00174">
    <property type="entry name" value="RHO"/>
    <property type="match status" value="1"/>
</dbReference>
<dbReference type="FunFam" id="3.40.50.300:FF:002060">
    <property type="entry name" value="Rho family GTPase"/>
    <property type="match status" value="1"/>
</dbReference>
<dbReference type="InterPro" id="IPR005225">
    <property type="entry name" value="Small_GTP-bd"/>
</dbReference>
<dbReference type="PANTHER" id="PTHR24072">
    <property type="entry name" value="RHO FAMILY GTPASE"/>
    <property type="match status" value="1"/>
</dbReference>
<dbReference type="AlphaFoldDB" id="A0AAN8X8W3"/>
<dbReference type="GO" id="GO:0016020">
    <property type="term" value="C:membrane"/>
    <property type="evidence" value="ECO:0007669"/>
    <property type="project" value="UniProtKB-SubCell"/>
</dbReference>
<dbReference type="EMBL" id="JAXCGZ010011774">
    <property type="protein sequence ID" value="KAK7074149.1"/>
    <property type="molecule type" value="Genomic_DNA"/>
</dbReference>
<proteinExistence type="predicted"/>
<dbReference type="SMART" id="SM00176">
    <property type="entry name" value="RAN"/>
    <property type="match status" value="1"/>
</dbReference>
<evidence type="ECO:0000313" key="5">
    <source>
        <dbReference type="EMBL" id="KAK7074149.1"/>
    </source>
</evidence>
<dbReference type="GO" id="GO:0035099">
    <property type="term" value="P:hemocyte migration"/>
    <property type="evidence" value="ECO:0007669"/>
    <property type="project" value="UniProtKB-ARBA"/>
</dbReference>
<dbReference type="GO" id="GO:0005525">
    <property type="term" value="F:GTP binding"/>
    <property type="evidence" value="ECO:0007669"/>
    <property type="project" value="UniProtKB-KW"/>
</dbReference>
<dbReference type="PROSITE" id="PS51421">
    <property type="entry name" value="RAS"/>
    <property type="match status" value="1"/>
</dbReference>
<dbReference type="SMART" id="SM00173">
    <property type="entry name" value="RAS"/>
    <property type="match status" value="1"/>
</dbReference>
<dbReference type="GO" id="GO:0003006">
    <property type="term" value="P:developmental process involved in reproduction"/>
    <property type="evidence" value="ECO:0007669"/>
    <property type="project" value="UniProtKB-ARBA"/>
</dbReference>
<dbReference type="Proteomes" id="UP001381693">
    <property type="component" value="Unassembled WGS sequence"/>
</dbReference>
<accession>A0AAN8X8W3</accession>
<keyword evidence="6" id="KW-1185">Reference proteome</keyword>
<evidence type="ECO:0000256" key="3">
    <source>
        <dbReference type="ARBA" id="ARBA00023134"/>
    </source>
</evidence>
<keyword evidence="2" id="KW-0547">Nucleotide-binding</keyword>
<dbReference type="SUPFAM" id="SSF52540">
    <property type="entry name" value="P-loop containing nucleoside triphosphate hydrolases"/>
    <property type="match status" value="1"/>
</dbReference>
<protein>
    <submittedName>
        <fullName evidence="5">GTP-binding protein Rho1</fullName>
    </submittedName>
</protein>
<dbReference type="GO" id="GO:0007264">
    <property type="term" value="P:small GTPase-mediated signal transduction"/>
    <property type="evidence" value="ECO:0007669"/>
    <property type="project" value="InterPro"/>
</dbReference>